<gene>
    <name evidence="8" type="ORF">A2849_00245</name>
</gene>
<evidence type="ECO:0000259" key="7">
    <source>
        <dbReference type="SMART" id="SM01005"/>
    </source>
</evidence>
<evidence type="ECO:0000256" key="5">
    <source>
        <dbReference type="PIRSR" id="PIRSR600821-50"/>
    </source>
</evidence>
<dbReference type="PANTHER" id="PTHR30511:SF0">
    <property type="entry name" value="ALANINE RACEMASE, CATABOLIC-RELATED"/>
    <property type="match status" value="1"/>
</dbReference>
<reference evidence="8 9" key="1">
    <citation type="journal article" date="2016" name="Nat. Commun.">
        <title>Thousands of microbial genomes shed light on interconnected biogeochemical processes in an aquifer system.</title>
        <authorList>
            <person name="Anantharaman K."/>
            <person name="Brown C.T."/>
            <person name="Hug L.A."/>
            <person name="Sharon I."/>
            <person name="Castelle C.J."/>
            <person name="Probst A.J."/>
            <person name="Thomas B.C."/>
            <person name="Singh A."/>
            <person name="Wilkins M.J."/>
            <person name="Karaoz U."/>
            <person name="Brodie E.L."/>
            <person name="Williams K.H."/>
            <person name="Hubbard S.S."/>
            <person name="Banfield J.F."/>
        </authorList>
    </citation>
    <scope>NUCLEOTIDE SEQUENCE [LARGE SCALE GENOMIC DNA]</scope>
</reference>
<accession>A0A1G2MBU3</accession>
<evidence type="ECO:0000256" key="2">
    <source>
        <dbReference type="ARBA" id="ARBA00022898"/>
    </source>
</evidence>
<dbReference type="GO" id="GO:0030632">
    <property type="term" value="P:D-alanine biosynthetic process"/>
    <property type="evidence" value="ECO:0007669"/>
    <property type="project" value="UniProtKB-UniRule"/>
</dbReference>
<dbReference type="Gene3D" id="2.40.37.10">
    <property type="entry name" value="Lyase, Ornithine Decarboxylase, Chain A, domain 1"/>
    <property type="match status" value="1"/>
</dbReference>
<feature type="binding site" evidence="4 6">
    <location>
        <position position="140"/>
    </location>
    <ligand>
        <name>substrate</name>
    </ligand>
</feature>
<comment type="pathway">
    <text evidence="4">Amino-acid biosynthesis; D-alanine biosynthesis; D-alanine from L-alanine: step 1/1.</text>
</comment>
<dbReference type="Proteomes" id="UP000178121">
    <property type="component" value="Unassembled WGS sequence"/>
</dbReference>
<dbReference type="InterPro" id="IPR009006">
    <property type="entry name" value="Ala_racemase/Decarboxylase_C"/>
</dbReference>
<dbReference type="PRINTS" id="PR00992">
    <property type="entry name" value="ALARACEMASE"/>
</dbReference>
<dbReference type="FunFam" id="3.20.20.10:FF:000002">
    <property type="entry name" value="Alanine racemase"/>
    <property type="match status" value="1"/>
</dbReference>
<comment type="cofactor">
    <cofactor evidence="1 4 5">
        <name>pyridoxal 5'-phosphate</name>
        <dbReference type="ChEBI" id="CHEBI:597326"/>
    </cofactor>
</comment>
<dbReference type="SUPFAM" id="SSF51419">
    <property type="entry name" value="PLP-binding barrel"/>
    <property type="match status" value="1"/>
</dbReference>
<evidence type="ECO:0000256" key="1">
    <source>
        <dbReference type="ARBA" id="ARBA00001933"/>
    </source>
</evidence>
<feature type="active site" description="Proton acceptor; specific for D-alanine" evidence="4">
    <location>
        <position position="44"/>
    </location>
</feature>
<organism evidence="8 9">
    <name type="scientific">Candidatus Taylorbacteria bacterium RIFCSPHIGHO2_01_FULL_51_15</name>
    <dbReference type="NCBI Taxonomy" id="1802304"/>
    <lineage>
        <taxon>Bacteria</taxon>
        <taxon>Candidatus Tayloriibacteriota</taxon>
    </lineage>
</organism>
<dbReference type="GO" id="GO:0030170">
    <property type="term" value="F:pyridoxal phosphate binding"/>
    <property type="evidence" value="ECO:0007669"/>
    <property type="project" value="UniProtKB-UniRule"/>
</dbReference>
<dbReference type="InterPro" id="IPR020622">
    <property type="entry name" value="Ala_racemase_pyridoxalP-BS"/>
</dbReference>
<dbReference type="InterPro" id="IPR000821">
    <property type="entry name" value="Ala_racemase"/>
</dbReference>
<evidence type="ECO:0000256" key="6">
    <source>
        <dbReference type="PIRSR" id="PIRSR600821-52"/>
    </source>
</evidence>
<evidence type="ECO:0000256" key="4">
    <source>
        <dbReference type="HAMAP-Rule" id="MF_01201"/>
    </source>
</evidence>
<dbReference type="InterPro" id="IPR029066">
    <property type="entry name" value="PLP-binding_barrel"/>
</dbReference>
<dbReference type="UniPathway" id="UPA00042">
    <property type="reaction ID" value="UER00497"/>
</dbReference>
<evidence type="ECO:0000313" key="8">
    <source>
        <dbReference type="EMBL" id="OHA21405.1"/>
    </source>
</evidence>
<comment type="function">
    <text evidence="4">Catalyzes the interconversion of L-alanine and D-alanine. May also act on other amino acids.</text>
</comment>
<dbReference type="SMART" id="SM01005">
    <property type="entry name" value="Ala_racemase_C"/>
    <property type="match status" value="1"/>
</dbReference>
<dbReference type="Gene3D" id="3.20.20.10">
    <property type="entry name" value="Alanine racemase"/>
    <property type="match status" value="1"/>
</dbReference>
<dbReference type="SUPFAM" id="SSF50621">
    <property type="entry name" value="Alanine racemase C-terminal domain-like"/>
    <property type="match status" value="1"/>
</dbReference>
<dbReference type="HAMAP" id="MF_01201">
    <property type="entry name" value="Ala_racemase"/>
    <property type="match status" value="1"/>
</dbReference>
<feature type="modified residue" description="N6-(pyridoxal phosphate)lysine" evidence="4 5">
    <location>
        <position position="44"/>
    </location>
</feature>
<feature type="active site" description="Proton acceptor; specific for L-alanine" evidence="4">
    <location>
        <position position="274"/>
    </location>
</feature>
<keyword evidence="2 4" id="KW-0663">Pyridoxal phosphate</keyword>
<keyword evidence="3 4" id="KW-0413">Isomerase</keyword>
<dbReference type="EMBL" id="MHRI01000009">
    <property type="protein sequence ID" value="OHA21405.1"/>
    <property type="molecule type" value="Genomic_DNA"/>
</dbReference>
<evidence type="ECO:0000256" key="3">
    <source>
        <dbReference type="ARBA" id="ARBA00023235"/>
    </source>
</evidence>
<dbReference type="Pfam" id="PF00842">
    <property type="entry name" value="Ala_racemase_C"/>
    <property type="match status" value="1"/>
</dbReference>
<feature type="binding site" evidence="4 6">
    <location>
        <position position="322"/>
    </location>
    <ligand>
        <name>substrate</name>
    </ligand>
</feature>
<dbReference type="CDD" id="cd00430">
    <property type="entry name" value="PLPDE_III_AR"/>
    <property type="match status" value="1"/>
</dbReference>
<dbReference type="Pfam" id="PF01168">
    <property type="entry name" value="Ala_racemase_N"/>
    <property type="match status" value="1"/>
</dbReference>
<comment type="caution">
    <text evidence="8">The sequence shown here is derived from an EMBL/GenBank/DDBJ whole genome shotgun (WGS) entry which is preliminary data.</text>
</comment>
<proteinExistence type="inferred from homology"/>
<comment type="catalytic activity">
    <reaction evidence="4">
        <text>L-alanine = D-alanine</text>
        <dbReference type="Rhea" id="RHEA:20249"/>
        <dbReference type="ChEBI" id="CHEBI:57416"/>
        <dbReference type="ChEBI" id="CHEBI:57972"/>
        <dbReference type="EC" id="5.1.1.1"/>
    </reaction>
</comment>
<dbReference type="GO" id="GO:0005829">
    <property type="term" value="C:cytosol"/>
    <property type="evidence" value="ECO:0007669"/>
    <property type="project" value="TreeGrafter"/>
</dbReference>
<dbReference type="PANTHER" id="PTHR30511">
    <property type="entry name" value="ALANINE RACEMASE"/>
    <property type="match status" value="1"/>
</dbReference>
<evidence type="ECO:0000313" key="9">
    <source>
        <dbReference type="Proteomes" id="UP000178121"/>
    </source>
</evidence>
<protein>
    <recommendedName>
        <fullName evidence="4">Alanine racemase</fullName>
        <ecNumber evidence="4">5.1.1.1</ecNumber>
    </recommendedName>
</protein>
<dbReference type="AlphaFoldDB" id="A0A1G2MBU3"/>
<dbReference type="InterPro" id="IPR011079">
    <property type="entry name" value="Ala_racemase_C"/>
</dbReference>
<dbReference type="GO" id="GO:0008784">
    <property type="term" value="F:alanine racemase activity"/>
    <property type="evidence" value="ECO:0007669"/>
    <property type="project" value="UniProtKB-UniRule"/>
</dbReference>
<dbReference type="PROSITE" id="PS00395">
    <property type="entry name" value="ALANINE_RACEMASE"/>
    <property type="match status" value="1"/>
</dbReference>
<dbReference type="InterPro" id="IPR001608">
    <property type="entry name" value="Ala_racemase_N"/>
</dbReference>
<name>A0A1G2MBU3_9BACT</name>
<dbReference type="NCBIfam" id="TIGR00492">
    <property type="entry name" value="alr"/>
    <property type="match status" value="1"/>
</dbReference>
<dbReference type="EC" id="5.1.1.1" evidence="4"/>
<comment type="similarity">
    <text evidence="4">Belongs to the alanine racemase family.</text>
</comment>
<feature type="domain" description="Alanine racemase C-terminal" evidence="7">
    <location>
        <begin position="253"/>
        <end position="381"/>
    </location>
</feature>
<sequence length="381" mass="42309">MTSLVSEKRGLRTWIEVDRRAILHNLNVFRDLISKKTKLMAVVKSNAYGHGLVDFSREMEKLRADFLGVDSITEARTLRRVGVKLPILVLGYTMPGLLNEAAEDDISLTVSTFETLNAIGNAKLSKPLRVHLKVDTGMHRQGFLAADLPKILGKLKVESPKLKVEGLFTHFAAAKNPAFPKDVERQMLEFEKWMRAFKKAGYTPITHAAASAGVMLFPKSHLDLVRVGMSLYGLWPAPEVREVLQERIELRPALVWKSLITEVKKLPKGSRIGYDLTETLVKDSSIAIVPVGYWHGYPRALSSIGSVVVRGKECRVLGRVSMDMLTIDVSAVKGVRVGDEVIVMGGKDELPVSAAGLARSLDASWYEVVTRLNPLIKRIYV</sequence>